<organism evidence="2 3">
    <name type="scientific">Streptococcus dentapri</name>
    <dbReference type="NCBI Taxonomy" id="573564"/>
    <lineage>
        <taxon>Bacteria</taxon>
        <taxon>Bacillati</taxon>
        <taxon>Bacillota</taxon>
        <taxon>Bacilli</taxon>
        <taxon>Lactobacillales</taxon>
        <taxon>Streptococcaceae</taxon>
        <taxon>Streptococcus</taxon>
    </lineage>
</organism>
<name>A0ABV8D0J0_9STRE</name>
<proteinExistence type="predicted"/>
<protein>
    <submittedName>
        <fullName evidence="2">Uncharacterized protein</fullName>
    </submittedName>
</protein>
<feature type="region of interest" description="Disordered" evidence="1">
    <location>
        <begin position="96"/>
        <end position="128"/>
    </location>
</feature>
<dbReference type="EMBL" id="JBHSAC010000027">
    <property type="protein sequence ID" value="MFC3931790.1"/>
    <property type="molecule type" value="Genomic_DNA"/>
</dbReference>
<comment type="caution">
    <text evidence="2">The sequence shown here is derived from an EMBL/GenBank/DDBJ whole genome shotgun (WGS) entry which is preliminary data.</text>
</comment>
<reference evidence="3" key="1">
    <citation type="journal article" date="2019" name="Int. J. Syst. Evol. Microbiol.">
        <title>The Global Catalogue of Microorganisms (GCM) 10K type strain sequencing project: providing services to taxonomists for standard genome sequencing and annotation.</title>
        <authorList>
            <consortium name="The Broad Institute Genomics Platform"/>
            <consortium name="The Broad Institute Genome Sequencing Center for Infectious Disease"/>
            <person name="Wu L."/>
            <person name="Ma J."/>
        </authorList>
    </citation>
    <scope>NUCLEOTIDE SEQUENCE [LARGE SCALE GENOMIC DNA]</scope>
    <source>
        <strain evidence="3">CCUG 58728</strain>
    </source>
</reference>
<keyword evidence="3" id="KW-1185">Reference proteome</keyword>
<evidence type="ECO:0000313" key="3">
    <source>
        <dbReference type="Proteomes" id="UP001595901"/>
    </source>
</evidence>
<evidence type="ECO:0000256" key="1">
    <source>
        <dbReference type="SAM" id="MobiDB-lite"/>
    </source>
</evidence>
<dbReference type="RefSeq" id="WP_380430401.1">
    <property type="nucleotide sequence ID" value="NZ_JBHSAC010000027.1"/>
</dbReference>
<gene>
    <name evidence="2" type="ORF">ACFOSE_03165</name>
</gene>
<dbReference type="Proteomes" id="UP001595901">
    <property type="component" value="Unassembled WGS sequence"/>
</dbReference>
<sequence>MGDQINVNTTSLTDTVVKNINDMSVQDLATKQDIISDDSKEKLVSVVDEIKTTATNIVQVVNDFDTFLVNLGESFKNMDQDLANKIGAMPSLDTVKIEGGSNDSDKYFTPGDTASEPQTDAEHRAANS</sequence>
<evidence type="ECO:0000313" key="2">
    <source>
        <dbReference type="EMBL" id="MFC3931790.1"/>
    </source>
</evidence>
<accession>A0ABV8D0J0</accession>